<evidence type="ECO:0000313" key="2">
    <source>
        <dbReference type="Proteomes" id="UP000190787"/>
    </source>
</evidence>
<reference evidence="1 2" key="1">
    <citation type="submission" date="2016-11" db="EMBL/GenBank/DDBJ databases">
        <title>A multilocus sequence analysis scheme for characterization of bacteria in the genus Thioclava.</title>
        <authorList>
            <person name="Liu Y."/>
            <person name="Shao Z."/>
        </authorList>
    </citation>
    <scope>NUCLEOTIDE SEQUENCE [LARGE SCALE GENOMIC DNA]</scope>
    <source>
        <strain evidence="1 2">TAW-CT134</strain>
    </source>
</reference>
<protein>
    <recommendedName>
        <fullName evidence="3">Lipoprotein</fullName>
    </recommendedName>
</protein>
<evidence type="ECO:0000313" key="1">
    <source>
        <dbReference type="EMBL" id="OOY25570.1"/>
    </source>
</evidence>
<comment type="caution">
    <text evidence="1">The sequence shown here is derived from an EMBL/GenBank/DDBJ whole genome shotgun (WGS) entry which is preliminary data.</text>
</comment>
<sequence length="138" mass="14581">MGRLPGLAVIGTVVGLSGCVPEPGLQDLKRSYPDRTLYHFNSSALGGEVSYLCAPGSTPRVTKARARKAHAAYEVEIQNYGDRFAKTLVSALEAGTGASSATQEVNRDSDAWAREAALKIEEQYECLPVAAPGVGISK</sequence>
<dbReference type="EMBL" id="MPZV01000001">
    <property type="protein sequence ID" value="OOY25570.1"/>
    <property type="molecule type" value="Genomic_DNA"/>
</dbReference>
<keyword evidence="2" id="KW-1185">Reference proteome</keyword>
<organism evidence="1 2">
    <name type="scientific">Thioclava sediminum</name>
    <dbReference type="NCBI Taxonomy" id="1915319"/>
    <lineage>
        <taxon>Bacteria</taxon>
        <taxon>Pseudomonadati</taxon>
        <taxon>Pseudomonadota</taxon>
        <taxon>Alphaproteobacteria</taxon>
        <taxon>Rhodobacterales</taxon>
        <taxon>Paracoccaceae</taxon>
        <taxon>Thioclava</taxon>
    </lineage>
</organism>
<accession>A0ABX3N0T5</accession>
<evidence type="ECO:0008006" key="3">
    <source>
        <dbReference type="Google" id="ProtNLM"/>
    </source>
</evidence>
<dbReference type="RefSeq" id="WP_078604009.1">
    <property type="nucleotide sequence ID" value="NZ_MPZV01000001.1"/>
</dbReference>
<dbReference type="Proteomes" id="UP000190787">
    <property type="component" value="Unassembled WGS sequence"/>
</dbReference>
<dbReference type="PROSITE" id="PS51257">
    <property type="entry name" value="PROKAR_LIPOPROTEIN"/>
    <property type="match status" value="1"/>
</dbReference>
<proteinExistence type="predicted"/>
<gene>
    <name evidence="1" type="ORF">BMI91_03960</name>
</gene>
<name>A0ABX3N0T5_9RHOB</name>